<keyword evidence="3" id="KW-1133">Transmembrane helix</keyword>
<dbReference type="PROSITE" id="PS00107">
    <property type="entry name" value="PROTEIN_KINASE_ATP"/>
    <property type="match status" value="1"/>
</dbReference>
<dbReference type="GO" id="GO:0004672">
    <property type="term" value="F:protein kinase activity"/>
    <property type="evidence" value="ECO:0007669"/>
    <property type="project" value="InterPro"/>
</dbReference>
<sequence>MSVEVVLSLTSPIFLVVLLFGCFSCLFKKKGFQNFRPRDAHNAQNNPAFSVDVTDVANTLEQITIEPLPDILSKTSTVPCFKPRIVCKERGKQEAFLSLISVQRSFPRDHLTYINEIGSGWFGQAIESEAAYLVEASTKTKVVVKILKDDASKLEQKQFMEEVTVFRCLDHVNVLSFLGQCTDALPYLVILEFSHYGNLKTYLIDHRHDKDKWIKKNRLIRFSLDVAAGLACLHRHDYVHNDLSARNCLVMSNNAIKIGDYGISDTLFKDDYYNSGRELLPIRWMAPETLIQVDGTWTSSLGDKETDIWSFGILLWEIFTLGEQPYSMLSDEAVLQGVVLDKCVLPTKMDLKVPQMDQLWLVMAQCWQSPLQRLDIEQVHQNLEQIIAADAAATVTADISTDFDQKWQTLMPNRPELGSRTALAGSFLNEDSSSPTSVQSYLLGGELGAGDTPGLDEVLIGGQLDKPGNDHRVEMDLDFIVNESSRRLSESKPVKNSQLKHLNLNNEILETQISNGTSLAPLFIPQISSTTVEMPTLIAGSAKDPKDQPITVSITSKNTDQLLTSKEDLSLSSQGFSGLSGMEEGAGDSRKDNPLTNESNNNLMNMHSTSFSLEEDFTEFARTSPRSPIDDFTESQLAVDSSEEIPGTHNDFSEFVSSATKDITAEDPIESKDDFDEFVTFSQPPESQVFTENLSSLDILSDFKPFSKSESLPAVSEAKINAETNVNSSHLFEVEKASDESNNNHHHLSSGQPPFSLLESVDDTITSLPSNPFFAVDVPDSSTNSVATNLLSLTGGISDLTSDLNSSVGLGSVKQPGPAVAEVLGESEGIAAFNSASNIPESLQHRSLSDQFEPFDTKKEESKLEAGLEKVGTGSPCSLASSYAKSVITFGGISTDLNLSSIHSKISAQPASSTCSDDFGQECLVDKYNFSPQSLLVPPSSSHRREGAEDDGSCRVLLVEYTDDSHENSTSPLDSDTEGSTCSSSSREYLCTGVSDTGQPPTGELAAQTSEDHLDDKAYQLISEIY</sequence>
<accession>A0AAV2I4V6</accession>
<dbReference type="InterPro" id="IPR011009">
    <property type="entry name" value="Kinase-like_dom_sf"/>
</dbReference>
<keyword evidence="6" id="KW-1185">Reference proteome</keyword>
<organism evidence="5 6">
    <name type="scientific">Lymnaea stagnalis</name>
    <name type="common">Great pond snail</name>
    <name type="synonym">Helix stagnalis</name>
    <dbReference type="NCBI Taxonomy" id="6523"/>
    <lineage>
        <taxon>Eukaryota</taxon>
        <taxon>Metazoa</taxon>
        <taxon>Spiralia</taxon>
        <taxon>Lophotrochozoa</taxon>
        <taxon>Mollusca</taxon>
        <taxon>Gastropoda</taxon>
        <taxon>Heterobranchia</taxon>
        <taxon>Euthyneura</taxon>
        <taxon>Panpulmonata</taxon>
        <taxon>Hygrophila</taxon>
        <taxon>Lymnaeoidea</taxon>
        <taxon>Lymnaeidae</taxon>
        <taxon>Lymnaea</taxon>
    </lineage>
</organism>
<dbReference type="SUPFAM" id="SSF56112">
    <property type="entry name" value="Protein kinase-like (PK-like)"/>
    <property type="match status" value="1"/>
</dbReference>
<feature type="region of interest" description="Disordered" evidence="2">
    <location>
        <begin position="573"/>
        <end position="601"/>
    </location>
</feature>
<dbReference type="InterPro" id="IPR001245">
    <property type="entry name" value="Ser-Thr/Tyr_kinase_cat_dom"/>
</dbReference>
<name>A0AAV2I4V6_LYMST</name>
<feature type="region of interest" description="Disordered" evidence="2">
    <location>
        <begin position="965"/>
        <end position="1012"/>
    </location>
</feature>
<keyword evidence="1" id="KW-0547">Nucleotide-binding</keyword>
<evidence type="ECO:0000259" key="4">
    <source>
        <dbReference type="PROSITE" id="PS50011"/>
    </source>
</evidence>
<keyword evidence="1" id="KW-0067">ATP-binding</keyword>
<dbReference type="InterPro" id="IPR008266">
    <property type="entry name" value="Tyr_kinase_AS"/>
</dbReference>
<feature type="region of interest" description="Disordered" evidence="2">
    <location>
        <begin position="735"/>
        <end position="756"/>
    </location>
</feature>
<evidence type="ECO:0000256" key="3">
    <source>
        <dbReference type="SAM" id="Phobius"/>
    </source>
</evidence>
<evidence type="ECO:0000313" key="5">
    <source>
        <dbReference type="EMBL" id="CAL1540520.1"/>
    </source>
</evidence>
<dbReference type="PRINTS" id="PR00109">
    <property type="entry name" value="TYRKINASE"/>
</dbReference>
<feature type="transmembrane region" description="Helical" evidence="3">
    <location>
        <begin position="6"/>
        <end position="27"/>
    </location>
</feature>
<evidence type="ECO:0000256" key="1">
    <source>
        <dbReference type="PROSITE-ProRule" id="PRU10141"/>
    </source>
</evidence>
<keyword evidence="3" id="KW-0472">Membrane</keyword>
<gene>
    <name evidence="5" type="ORF">GSLYS_00014169001</name>
</gene>
<dbReference type="GO" id="GO:0005524">
    <property type="term" value="F:ATP binding"/>
    <property type="evidence" value="ECO:0007669"/>
    <property type="project" value="UniProtKB-UniRule"/>
</dbReference>
<dbReference type="EMBL" id="CAXITT010000385">
    <property type="protein sequence ID" value="CAL1540520.1"/>
    <property type="molecule type" value="Genomic_DNA"/>
</dbReference>
<feature type="non-terminal residue" evidence="5">
    <location>
        <position position="1026"/>
    </location>
</feature>
<dbReference type="Gene3D" id="3.30.200.20">
    <property type="entry name" value="Phosphorylase Kinase, domain 1"/>
    <property type="match status" value="1"/>
</dbReference>
<proteinExistence type="predicted"/>
<dbReference type="PROSITE" id="PS00109">
    <property type="entry name" value="PROTEIN_KINASE_TYR"/>
    <property type="match status" value="1"/>
</dbReference>
<reference evidence="5 6" key="1">
    <citation type="submission" date="2024-04" db="EMBL/GenBank/DDBJ databases">
        <authorList>
            <consortium name="Genoscope - CEA"/>
            <person name="William W."/>
        </authorList>
    </citation>
    <scope>NUCLEOTIDE SEQUENCE [LARGE SCALE GENOMIC DNA]</scope>
</reference>
<dbReference type="InterPro" id="IPR000719">
    <property type="entry name" value="Prot_kinase_dom"/>
</dbReference>
<dbReference type="PANTHER" id="PTHR24417">
    <property type="entry name" value="SERINE/THREONINE-PROTEIN KINASE LMTK1"/>
    <property type="match status" value="1"/>
</dbReference>
<keyword evidence="3" id="KW-0812">Transmembrane</keyword>
<dbReference type="AlphaFoldDB" id="A0AAV2I4V6"/>
<dbReference type="Pfam" id="PF07714">
    <property type="entry name" value="PK_Tyr_Ser-Thr"/>
    <property type="match status" value="1"/>
</dbReference>
<evidence type="ECO:0000256" key="2">
    <source>
        <dbReference type="SAM" id="MobiDB-lite"/>
    </source>
</evidence>
<feature type="domain" description="Protein kinase" evidence="4">
    <location>
        <begin position="111"/>
        <end position="383"/>
    </location>
</feature>
<evidence type="ECO:0000313" key="6">
    <source>
        <dbReference type="Proteomes" id="UP001497497"/>
    </source>
</evidence>
<comment type="caution">
    <text evidence="5">The sequence shown here is derived from an EMBL/GenBank/DDBJ whole genome shotgun (WGS) entry which is preliminary data.</text>
</comment>
<dbReference type="PROSITE" id="PS50011">
    <property type="entry name" value="PROTEIN_KINASE_DOM"/>
    <property type="match status" value="1"/>
</dbReference>
<dbReference type="PANTHER" id="PTHR24417:SF7">
    <property type="entry name" value="CHROMATIN MODIFICATION-RELATED PROTEIN EAF1"/>
    <property type="match status" value="1"/>
</dbReference>
<dbReference type="Gene3D" id="1.10.510.10">
    <property type="entry name" value="Transferase(Phosphotransferase) domain 1"/>
    <property type="match status" value="1"/>
</dbReference>
<dbReference type="Proteomes" id="UP001497497">
    <property type="component" value="Unassembled WGS sequence"/>
</dbReference>
<protein>
    <recommendedName>
        <fullName evidence="4">Protein kinase domain-containing protein</fullName>
    </recommendedName>
</protein>
<dbReference type="InterPro" id="IPR017441">
    <property type="entry name" value="Protein_kinase_ATP_BS"/>
</dbReference>
<dbReference type="CDD" id="cd00192">
    <property type="entry name" value="PTKc"/>
    <property type="match status" value="1"/>
</dbReference>
<feature type="binding site" evidence="1">
    <location>
        <position position="145"/>
    </location>
    <ligand>
        <name>ATP</name>
        <dbReference type="ChEBI" id="CHEBI:30616"/>
    </ligand>
</feature>